<dbReference type="AlphaFoldDB" id="A0A1N5UF97"/>
<accession>A0A1N5UF97</accession>
<evidence type="ECO:0000313" key="2">
    <source>
        <dbReference type="Proteomes" id="UP000185124"/>
    </source>
</evidence>
<name>A0A1N5UF97_9ACTN</name>
<dbReference type="Proteomes" id="UP000185124">
    <property type="component" value="Unassembled WGS sequence"/>
</dbReference>
<evidence type="ECO:0000313" key="1">
    <source>
        <dbReference type="EMBL" id="SIM58915.1"/>
    </source>
</evidence>
<proteinExistence type="predicted"/>
<dbReference type="EMBL" id="FSQT01000001">
    <property type="protein sequence ID" value="SIM58915.1"/>
    <property type="molecule type" value="Genomic_DNA"/>
</dbReference>
<protein>
    <submittedName>
        <fullName evidence="1">Uncharacterized protein</fullName>
    </submittedName>
</protein>
<keyword evidence="2" id="KW-1185">Reference proteome</keyword>
<gene>
    <name evidence="1" type="ORF">SAMN04489832_0834</name>
</gene>
<reference evidence="2" key="1">
    <citation type="submission" date="2016-12" db="EMBL/GenBank/DDBJ databases">
        <authorList>
            <person name="Varghese N."/>
            <person name="Submissions S."/>
        </authorList>
    </citation>
    <scope>NUCLEOTIDE SEQUENCE [LARGE SCALE GENOMIC DNA]</scope>
    <source>
        <strain evidence="2">DSM 45599</strain>
    </source>
</reference>
<sequence>MNQALQRHRLPIPDDTASDKFALLGRRSTVTEPTAPSLF</sequence>
<organism evidence="1 2">
    <name type="scientific">Micromonospora cremea</name>
    <dbReference type="NCBI Taxonomy" id="709881"/>
    <lineage>
        <taxon>Bacteria</taxon>
        <taxon>Bacillati</taxon>
        <taxon>Actinomycetota</taxon>
        <taxon>Actinomycetes</taxon>
        <taxon>Micromonosporales</taxon>
        <taxon>Micromonosporaceae</taxon>
        <taxon>Micromonospora</taxon>
    </lineage>
</organism>